<feature type="region of interest" description="Disordered" evidence="1">
    <location>
        <begin position="756"/>
        <end position="796"/>
    </location>
</feature>
<reference evidence="2 3" key="1">
    <citation type="submission" date="2020-05" db="EMBL/GenBank/DDBJ databases">
        <title>Identification and distribution of gene clusters putatively required for synthesis of sphingolipid metabolism inhibitors in phylogenetically diverse species of the filamentous fungus Fusarium.</title>
        <authorList>
            <person name="Kim H.-S."/>
            <person name="Busman M."/>
            <person name="Brown D.W."/>
            <person name="Divon H."/>
            <person name="Uhlig S."/>
            <person name="Proctor R.H."/>
        </authorList>
    </citation>
    <scope>NUCLEOTIDE SEQUENCE [LARGE SCALE GENOMIC DNA]</scope>
    <source>
        <strain evidence="2 3">NRRL 66333</strain>
    </source>
</reference>
<dbReference type="OrthoDB" id="5154081at2759"/>
<dbReference type="GeneID" id="59317050"/>
<dbReference type="AlphaFoldDB" id="A0A8H5Q7L6"/>
<evidence type="ECO:0000256" key="1">
    <source>
        <dbReference type="SAM" id="MobiDB-lite"/>
    </source>
</evidence>
<protein>
    <submittedName>
        <fullName evidence="2">Uncharacterized protein</fullName>
    </submittedName>
</protein>
<comment type="caution">
    <text evidence="2">The sequence shown here is derived from an EMBL/GenBank/DDBJ whole genome shotgun (WGS) entry which is preliminary data.</text>
</comment>
<dbReference type="RefSeq" id="XP_036540172.1">
    <property type="nucleotide sequence ID" value="XM_036682332.1"/>
</dbReference>
<gene>
    <name evidence="2" type="ORF">FSUBG_4352</name>
</gene>
<keyword evidence="3" id="KW-1185">Reference proteome</keyword>
<evidence type="ECO:0000313" key="2">
    <source>
        <dbReference type="EMBL" id="KAF5608963.1"/>
    </source>
</evidence>
<evidence type="ECO:0000313" key="3">
    <source>
        <dbReference type="Proteomes" id="UP000547976"/>
    </source>
</evidence>
<sequence length="796" mass="90333">MAASTSRPTVVQLVSRDRAVATSVSISSTTIDQLLFAEKPDVPYPSGSEKLYHAVEMAERYAYDDSAPHIPQNLRGATPNQLKTDGKLRLYAKEQGFIVSINPRLTHGMVLFMKGHIQVFAIVPMIFLRQGSAFRTLADKTADNVPLLEAPVIDLKPQQADNLFDQTVRTLWNLTSQPESLRKLRELLMPEEDIVGYFTTPRDNVDSITNALLPEVREVLQSGEFSLRDLTDLRHYSADWPSNQASCIYLRIYIKRNDRPGPYSDTSQADINGNVGMYFGQTRNLRNRLYAYERTMVPGSRSPHMMFALKCSPEDRHTIPIMIWEDGDVSSHILKMAEQTMILLLRSYQRYLFVPDDHMSSGQVVNSRCAKLLASFQRRAASTTGWPLINGRGLNTASPIFETYRSNCPFLSIPMAPGNPNARSFTSYRIRRTLVYSIGMAQVQLYFHSHYSDTDTRKQVFFSRVKNNTLNAQRPRYGYLVFEIMDDDKPHPRPYMGVPSVGPFKNFNQASSFGVHLEWFNKSSGRWCKVALAKGPYIDLARLARTGDVEACLKPYRDGMMIIQALRGIDYTGLLDGFPRRVTIASQDISVMKTNHLLQEYRLERQVRVSSPVPARSDWQQNYNLMVRQFSCDVTRVLVQAPTADDPVMIYTNADARSSGQLVKAGRRRNCDTCTLASARRGYISVCEPDPSHPHGCCKACSLFNRPCTFTALSQHPRLFGNRQPSRHVNYGLSVYPDGPFRWLIYRRDLSNEELDADDLVPEPFEERFGVSEEDEDVEAAERDEAQGEVPESNEE</sequence>
<organism evidence="2 3">
    <name type="scientific">Gibberella subglutinans</name>
    <name type="common">Fusarium subglutinans</name>
    <dbReference type="NCBI Taxonomy" id="42677"/>
    <lineage>
        <taxon>Eukaryota</taxon>
        <taxon>Fungi</taxon>
        <taxon>Dikarya</taxon>
        <taxon>Ascomycota</taxon>
        <taxon>Pezizomycotina</taxon>
        <taxon>Sordariomycetes</taxon>
        <taxon>Hypocreomycetidae</taxon>
        <taxon>Hypocreales</taxon>
        <taxon>Nectriaceae</taxon>
        <taxon>Fusarium</taxon>
        <taxon>Fusarium fujikuroi species complex</taxon>
    </lineage>
</organism>
<dbReference type="Proteomes" id="UP000547976">
    <property type="component" value="Unassembled WGS sequence"/>
</dbReference>
<proteinExistence type="predicted"/>
<dbReference type="EMBL" id="JAAOAV010000039">
    <property type="protein sequence ID" value="KAF5608963.1"/>
    <property type="molecule type" value="Genomic_DNA"/>
</dbReference>
<accession>A0A8H5Q7L6</accession>
<name>A0A8H5Q7L6_GIBSU</name>